<accession>C7R388</accession>
<name>C7R388_JONDD</name>
<protein>
    <recommendedName>
        <fullName evidence="5">HdeD family acid-resistance protein</fullName>
    </recommendedName>
</protein>
<evidence type="ECO:0000313" key="3">
    <source>
        <dbReference type="EMBL" id="ACV10136.1"/>
    </source>
</evidence>
<feature type="region of interest" description="Disordered" evidence="1">
    <location>
        <begin position="221"/>
        <end position="244"/>
    </location>
</feature>
<reference evidence="3 4" key="1">
    <citation type="journal article" date="2009" name="Stand. Genomic Sci.">
        <title>Complete genome sequence of Jonesia denitrificans type strain (Prevot 55134).</title>
        <authorList>
            <person name="Pukall R."/>
            <person name="Gehrich-Schroter G."/>
            <person name="Lapidus A."/>
            <person name="Nolan M."/>
            <person name="Glavina Del Rio T."/>
            <person name="Lucas S."/>
            <person name="Chen F."/>
            <person name="Tice H."/>
            <person name="Pitluck S."/>
            <person name="Cheng J.F."/>
            <person name="Copeland A."/>
            <person name="Saunders E."/>
            <person name="Brettin T."/>
            <person name="Detter J.C."/>
            <person name="Bruce D."/>
            <person name="Goodwin L."/>
            <person name="Pati A."/>
            <person name="Ivanova N."/>
            <person name="Mavromatis K."/>
            <person name="Ovchinnikova G."/>
            <person name="Chen A."/>
            <person name="Palaniappan K."/>
            <person name="Land M."/>
            <person name="Hauser L."/>
            <person name="Chang Y.J."/>
            <person name="Jeffries C.D."/>
            <person name="Chain P."/>
            <person name="Goker M."/>
            <person name="Bristow J."/>
            <person name="Eisen J.A."/>
            <person name="Markowitz V."/>
            <person name="Hugenholtz P."/>
            <person name="Kyrpides N.C."/>
            <person name="Klenk H.P."/>
            <person name="Han C."/>
        </authorList>
    </citation>
    <scope>NUCLEOTIDE SEQUENCE [LARGE SCALE GENOMIC DNA]</scope>
    <source>
        <strain evidence="4">ATCC 14870 / DSM 20603 / BCRC 15368 / CIP 55.134 / JCM 11481 / NBRC 15587 / NCTC 10816 / Prevot 55134</strain>
    </source>
</reference>
<dbReference type="RefSeq" id="WP_015772747.1">
    <property type="nucleotide sequence ID" value="NC_013174.1"/>
</dbReference>
<gene>
    <name evidence="3" type="ordered locus">Jden_2504</name>
</gene>
<dbReference type="AlphaFoldDB" id="C7R388"/>
<dbReference type="GO" id="GO:0005886">
    <property type="term" value="C:plasma membrane"/>
    <property type="evidence" value="ECO:0007669"/>
    <property type="project" value="TreeGrafter"/>
</dbReference>
<dbReference type="eggNOG" id="COG3247">
    <property type="taxonomic scope" value="Bacteria"/>
</dbReference>
<dbReference type="KEGG" id="jde:Jden_2504"/>
<keyword evidence="2" id="KW-1133">Transmembrane helix</keyword>
<dbReference type="Proteomes" id="UP000000628">
    <property type="component" value="Chromosome"/>
</dbReference>
<evidence type="ECO:0000256" key="2">
    <source>
        <dbReference type="SAM" id="Phobius"/>
    </source>
</evidence>
<dbReference type="PANTHER" id="PTHR34989">
    <property type="entry name" value="PROTEIN HDED"/>
    <property type="match status" value="1"/>
</dbReference>
<feature type="transmembrane region" description="Helical" evidence="2">
    <location>
        <begin position="143"/>
        <end position="162"/>
    </location>
</feature>
<proteinExistence type="predicted"/>
<dbReference type="STRING" id="471856.Jden_2504"/>
<keyword evidence="2" id="KW-0472">Membrane</keyword>
<keyword evidence="2" id="KW-0812">Transmembrane</keyword>
<keyword evidence="4" id="KW-1185">Reference proteome</keyword>
<dbReference type="InterPro" id="IPR052712">
    <property type="entry name" value="Acid_resist_chaperone_HdeD"/>
</dbReference>
<dbReference type="InterPro" id="IPR005325">
    <property type="entry name" value="DUF308_memb"/>
</dbReference>
<sequence>MDSHRHDSSADHGDTAVVTSVSDALRAVWWIPLARGIVLLVLGVMLMMEPLAVVETLVWVFGVFLLVDAVLAAAQGLANRHQEGWRWWLIQGAVDLVFAGFILLWPGATTLVLLYLLLVWTIALGVTTIIAATALARNKDLSWPWVLVFGLVTTLFGATLLIRGFGDVATLAVIAIVFGVYAFITGALQIVAAFSVRAVARDIDEALQGRSAILDAIRERTPEREVTDEAGSGEPSAGSPPMTR</sequence>
<feature type="transmembrane region" description="Helical" evidence="2">
    <location>
        <begin position="168"/>
        <end position="194"/>
    </location>
</feature>
<dbReference type="OrthoDB" id="3829721at2"/>
<feature type="transmembrane region" description="Helical" evidence="2">
    <location>
        <begin position="85"/>
        <end position="106"/>
    </location>
</feature>
<dbReference type="Pfam" id="PF03729">
    <property type="entry name" value="DUF308"/>
    <property type="match status" value="2"/>
</dbReference>
<evidence type="ECO:0000313" key="4">
    <source>
        <dbReference type="Proteomes" id="UP000000628"/>
    </source>
</evidence>
<organism evidence="3 4">
    <name type="scientific">Jonesia denitrificans (strain ATCC 14870 / DSM 20603 / BCRC 15368 / CIP 55.134 / JCM 11481 / NBRC 15587 / NCTC 10816 / Prevot 55134)</name>
    <name type="common">Listeria denitrificans</name>
    <dbReference type="NCBI Taxonomy" id="471856"/>
    <lineage>
        <taxon>Bacteria</taxon>
        <taxon>Bacillati</taxon>
        <taxon>Actinomycetota</taxon>
        <taxon>Actinomycetes</taxon>
        <taxon>Micrococcales</taxon>
        <taxon>Jonesiaceae</taxon>
        <taxon>Jonesia</taxon>
    </lineage>
</organism>
<evidence type="ECO:0000256" key="1">
    <source>
        <dbReference type="SAM" id="MobiDB-lite"/>
    </source>
</evidence>
<evidence type="ECO:0008006" key="5">
    <source>
        <dbReference type="Google" id="ProtNLM"/>
    </source>
</evidence>
<dbReference type="HOGENOM" id="CLU_091585_5_2_11"/>
<dbReference type="EMBL" id="CP001706">
    <property type="protein sequence ID" value="ACV10136.1"/>
    <property type="molecule type" value="Genomic_DNA"/>
</dbReference>
<feature type="transmembrane region" description="Helical" evidence="2">
    <location>
        <begin position="112"/>
        <end position="136"/>
    </location>
</feature>
<feature type="transmembrane region" description="Helical" evidence="2">
    <location>
        <begin position="58"/>
        <end position="78"/>
    </location>
</feature>
<feature type="transmembrane region" description="Helical" evidence="2">
    <location>
        <begin position="27"/>
        <end position="46"/>
    </location>
</feature>
<dbReference type="PANTHER" id="PTHR34989:SF1">
    <property type="entry name" value="PROTEIN HDED"/>
    <property type="match status" value="1"/>
</dbReference>